<dbReference type="EMBL" id="DWXZ01000130">
    <property type="protein sequence ID" value="HJB37646.1"/>
    <property type="molecule type" value="Genomic_DNA"/>
</dbReference>
<reference evidence="6" key="1">
    <citation type="journal article" date="2021" name="PeerJ">
        <title>Extensive microbial diversity within the chicken gut microbiome revealed by metagenomics and culture.</title>
        <authorList>
            <person name="Gilroy R."/>
            <person name="Ravi A."/>
            <person name="Getino M."/>
            <person name="Pursley I."/>
            <person name="Horton D.L."/>
            <person name="Alikhan N.F."/>
            <person name="Baker D."/>
            <person name="Gharbi K."/>
            <person name="Hall N."/>
            <person name="Watson M."/>
            <person name="Adriaenssens E.M."/>
            <person name="Foster-Nyarko E."/>
            <person name="Jarju S."/>
            <person name="Secka A."/>
            <person name="Antonio M."/>
            <person name="Oren A."/>
            <person name="Chaudhuri R.R."/>
            <person name="La Ragione R."/>
            <person name="Hildebrand F."/>
            <person name="Pallen M.J."/>
        </authorList>
    </citation>
    <scope>NUCLEOTIDE SEQUENCE</scope>
    <source>
        <strain evidence="6">ChiBcolR8-3208</strain>
    </source>
</reference>
<comment type="caution">
    <text evidence="6">The sequence shown here is derived from an EMBL/GenBank/DDBJ whole genome shotgun (WGS) entry which is preliminary data.</text>
</comment>
<dbReference type="GO" id="GO:0005975">
    <property type="term" value="P:carbohydrate metabolic process"/>
    <property type="evidence" value="ECO:0007669"/>
    <property type="project" value="InterPro"/>
</dbReference>
<dbReference type="GO" id="GO:0004553">
    <property type="term" value="F:hydrolase activity, hydrolyzing O-glycosyl compounds"/>
    <property type="evidence" value="ECO:0007669"/>
    <property type="project" value="InterPro"/>
</dbReference>
<accession>A0A9D2LXT8</accession>
<name>A0A9D2LXT8_9FIRM</name>
<dbReference type="Gene3D" id="3.20.20.80">
    <property type="entry name" value="Glycosidases"/>
    <property type="match status" value="1"/>
</dbReference>
<dbReference type="Gene3D" id="2.60.40.1500">
    <property type="entry name" value="Glycosyl hydrolase domain, family 39"/>
    <property type="match status" value="1"/>
</dbReference>
<evidence type="ECO:0000259" key="5">
    <source>
        <dbReference type="Pfam" id="PF01229"/>
    </source>
</evidence>
<dbReference type="Proteomes" id="UP000824214">
    <property type="component" value="Unassembled WGS sequence"/>
</dbReference>
<feature type="domain" description="Glycosyl hydrolases family 39 N-terminal catalytic" evidence="5">
    <location>
        <begin position="14"/>
        <end position="464"/>
    </location>
</feature>
<proteinExistence type="inferred from homology"/>
<dbReference type="PANTHER" id="PTHR12631">
    <property type="entry name" value="ALPHA-L-IDURONIDASE"/>
    <property type="match status" value="1"/>
</dbReference>
<dbReference type="PANTHER" id="PTHR12631:SF10">
    <property type="entry name" value="BETA-XYLOSIDASE-LIKE PROTEIN-RELATED"/>
    <property type="match status" value="1"/>
</dbReference>
<evidence type="ECO:0000256" key="2">
    <source>
        <dbReference type="ARBA" id="ARBA00022801"/>
    </source>
</evidence>
<dbReference type="AlphaFoldDB" id="A0A9D2LXT8"/>
<evidence type="ECO:0000256" key="4">
    <source>
        <dbReference type="PIRSR" id="PIRSR600514-1"/>
    </source>
</evidence>
<dbReference type="InterPro" id="IPR017853">
    <property type="entry name" value="GH"/>
</dbReference>
<keyword evidence="2" id="KW-0378">Hydrolase</keyword>
<dbReference type="SUPFAM" id="SSF51011">
    <property type="entry name" value="Glycosyl hydrolase domain"/>
    <property type="match status" value="1"/>
</dbReference>
<protein>
    <submittedName>
        <fullName evidence="6">Cellulase family glycosylhydrolase</fullName>
    </submittedName>
</protein>
<dbReference type="InterPro" id="IPR000514">
    <property type="entry name" value="Glyco_hydro_39"/>
</dbReference>
<keyword evidence="3" id="KW-0326">Glycosidase</keyword>
<dbReference type="PRINTS" id="PR00745">
    <property type="entry name" value="GLHYDRLASE39"/>
</dbReference>
<evidence type="ECO:0000313" key="7">
    <source>
        <dbReference type="Proteomes" id="UP000824214"/>
    </source>
</evidence>
<evidence type="ECO:0000256" key="3">
    <source>
        <dbReference type="ARBA" id="ARBA00023295"/>
    </source>
</evidence>
<comment type="similarity">
    <text evidence="1">Belongs to the glycosyl hydrolase 39 family.</text>
</comment>
<dbReference type="Pfam" id="PF01229">
    <property type="entry name" value="Glyco_hydro_39"/>
    <property type="match status" value="1"/>
</dbReference>
<dbReference type="SUPFAM" id="SSF51445">
    <property type="entry name" value="(Trans)glycosidases"/>
    <property type="match status" value="1"/>
</dbReference>
<evidence type="ECO:0000256" key="1">
    <source>
        <dbReference type="ARBA" id="ARBA00008875"/>
    </source>
</evidence>
<dbReference type="InterPro" id="IPR049166">
    <property type="entry name" value="GH39_cat"/>
</dbReference>
<dbReference type="InterPro" id="IPR051923">
    <property type="entry name" value="Glycosyl_Hydrolase_39"/>
</dbReference>
<reference evidence="6" key="2">
    <citation type="submission" date="2021-04" db="EMBL/GenBank/DDBJ databases">
        <authorList>
            <person name="Gilroy R."/>
        </authorList>
    </citation>
    <scope>NUCLEOTIDE SEQUENCE</scope>
    <source>
        <strain evidence="6">ChiBcolR8-3208</strain>
    </source>
</reference>
<organism evidence="6 7">
    <name type="scientific">Candidatus Acutalibacter ornithocaccae</name>
    <dbReference type="NCBI Taxonomy" id="2838416"/>
    <lineage>
        <taxon>Bacteria</taxon>
        <taxon>Bacillati</taxon>
        <taxon>Bacillota</taxon>
        <taxon>Clostridia</taxon>
        <taxon>Eubacteriales</taxon>
        <taxon>Acutalibacteraceae</taxon>
        <taxon>Acutalibacter</taxon>
    </lineage>
</organism>
<sequence>MTERTYALSPDCGEKFYNQADYCIGTGRMGLALHKEYYDQLKLVQEHIGFSHIRGHGLFCDDMAIYQEYKNAQGETVTEYNFTYLDRVLDSYQELGLRPFLELGFMPEKMASGDQTVFYWKGNTTPPKDYAQWRALVQALLRHLLERYGQDALAWPLEVWNEPNLPGFWKGADKEEYFRLFSETIAAVKEVDSRFTVGGPAICGVKDVEWMQDFMEYCHQNSLPLDFVTRHFYTFDDPEFVGRYSYGGLRDPEISLEELRRSREIIDSYPEYKGLPMHITEFNTSYSPDSPVHDTTRNAAYIARLLACLGEMNESYSYWTFGDVFEEKGVPFTPFHGGFGLVANGCIPKPTFWTFAFFKELQGQCLLRNREAVAVQRPDGTVAGVAWNMSQETKGETSLTFTLPAQGEWCLLTKTVDEDHANPLKVWHDLGEPRQLTAAQTALLQESAQPLVSTQRLTAEDGQLSFTLWLKEDAVVSFQLLPAAFQGDRGYDYRRAVVG</sequence>
<feature type="active site" description="Proton donor" evidence="4">
    <location>
        <position position="162"/>
    </location>
</feature>
<gene>
    <name evidence="6" type="ORF">H9942_06215</name>
</gene>
<evidence type="ECO:0000313" key="6">
    <source>
        <dbReference type="EMBL" id="HJB37646.1"/>
    </source>
</evidence>